<evidence type="ECO:0000256" key="32">
    <source>
        <dbReference type="ARBA" id="ARBA00047406"/>
    </source>
</evidence>
<evidence type="ECO:0000256" key="30">
    <source>
        <dbReference type="ARBA" id="ARBA00038814"/>
    </source>
</evidence>
<dbReference type="PANTHER" id="PTHR10728:SF22">
    <property type="entry name" value="CYTOSOLIC PHOSPHOLIPASE A2 ZETA"/>
    <property type="match status" value="1"/>
</dbReference>
<comment type="catalytic activity">
    <reaction evidence="38">
        <text>a 1-acyl-sn-glycero-3-phosphocholine + H2O = sn-glycerol 3-phosphocholine + a fatty acid + H(+)</text>
        <dbReference type="Rhea" id="RHEA:15177"/>
        <dbReference type="ChEBI" id="CHEBI:15377"/>
        <dbReference type="ChEBI" id="CHEBI:15378"/>
        <dbReference type="ChEBI" id="CHEBI:16870"/>
        <dbReference type="ChEBI" id="CHEBI:28868"/>
        <dbReference type="ChEBI" id="CHEBI:58168"/>
        <dbReference type="EC" id="3.1.1.5"/>
    </reaction>
    <physiologicalReaction direction="left-to-right" evidence="38">
        <dbReference type="Rhea" id="RHEA:15178"/>
    </physiologicalReaction>
</comment>
<dbReference type="InterPro" id="IPR035892">
    <property type="entry name" value="C2_domain_sf"/>
</dbReference>
<evidence type="ECO:0000256" key="33">
    <source>
        <dbReference type="ARBA" id="ARBA00048049"/>
    </source>
</evidence>
<evidence type="ECO:0000256" key="18">
    <source>
        <dbReference type="ARBA" id="ARBA00023098"/>
    </source>
</evidence>
<organism evidence="51 52">
    <name type="scientific">Galemys pyrenaicus</name>
    <name type="common">Iberian desman</name>
    <name type="synonym">Pyrenean desman</name>
    <dbReference type="NCBI Taxonomy" id="202257"/>
    <lineage>
        <taxon>Eukaryota</taxon>
        <taxon>Metazoa</taxon>
        <taxon>Chordata</taxon>
        <taxon>Craniata</taxon>
        <taxon>Vertebrata</taxon>
        <taxon>Euteleostomi</taxon>
        <taxon>Mammalia</taxon>
        <taxon>Eutheria</taxon>
        <taxon>Laurasiatheria</taxon>
        <taxon>Eulipotyphla</taxon>
        <taxon>Talpidae</taxon>
        <taxon>Galemys</taxon>
    </lineage>
</organism>
<evidence type="ECO:0000256" key="44">
    <source>
        <dbReference type="ARBA" id="ARBA00049471"/>
    </source>
</evidence>
<comment type="caution">
    <text evidence="51">The sequence shown here is derived from an EMBL/GenBank/DDBJ whole genome shotgun (WGS) entry which is preliminary data.</text>
</comment>
<feature type="domain" description="C2" evidence="49">
    <location>
        <begin position="66"/>
        <end position="185"/>
    </location>
</feature>
<evidence type="ECO:0000256" key="25">
    <source>
        <dbReference type="ARBA" id="ARBA00035999"/>
    </source>
</evidence>
<dbReference type="GO" id="GO:0001516">
    <property type="term" value="P:prostaglandin biosynthetic process"/>
    <property type="evidence" value="ECO:0007669"/>
    <property type="project" value="UniProtKB-KW"/>
</dbReference>
<evidence type="ECO:0000256" key="1">
    <source>
        <dbReference type="ARBA" id="ARBA00001913"/>
    </source>
</evidence>
<evidence type="ECO:0000256" key="7">
    <source>
        <dbReference type="ARBA" id="ARBA00022490"/>
    </source>
</evidence>
<dbReference type="GO" id="GO:0047498">
    <property type="term" value="F:calcium-dependent phospholipase A2 activity"/>
    <property type="evidence" value="ECO:0007669"/>
    <property type="project" value="TreeGrafter"/>
</dbReference>
<comment type="catalytic activity">
    <reaction evidence="33">
        <text>a 1-O-alkyl-2-acyl-sn-glycero-3-phosphocholine + H2O = a 1-O-alkyl-sn-glycero-3-phosphocholine + a fatty acid + H(+)</text>
        <dbReference type="Rhea" id="RHEA:36231"/>
        <dbReference type="ChEBI" id="CHEBI:15377"/>
        <dbReference type="ChEBI" id="CHEBI:15378"/>
        <dbReference type="ChEBI" id="CHEBI:28868"/>
        <dbReference type="ChEBI" id="CHEBI:30909"/>
        <dbReference type="ChEBI" id="CHEBI:36702"/>
        <dbReference type="EC" id="3.1.1.4"/>
    </reaction>
    <physiologicalReaction direction="left-to-right" evidence="33">
        <dbReference type="Rhea" id="RHEA:36232"/>
    </physiologicalReaction>
</comment>
<comment type="catalytic activity">
    <reaction evidence="25">
        <text>1-octadecanoyl-2-(5Z,8Z,11Z,14Z-eicosatetraenoyl)-sn-glycero-3-phosphocholine + glycerol = 1-(5Z,8Z,11Z,14Z-eicosatetraenoyl)-glycerol + 1-octadecanoyl-sn-glycero-3-phosphocholine</text>
        <dbReference type="Rhea" id="RHEA:41099"/>
        <dbReference type="ChEBI" id="CHEBI:17754"/>
        <dbReference type="ChEBI" id="CHEBI:73858"/>
        <dbReference type="ChEBI" id="CHEBI:74965"/>
        <dbReference type="ChEBI" id="CHEBI:75612"/>
    </reaction>
    <physiologicalReaction direction="left-to-right" evidence="25">
        <dbReference type="Rhea" id="RHEA:41100"/>
    </physiologicalReaction>
</comment>
<accession>A0A8J6DGD2</accession>
<keyword evidence="19" id="KW-0472">Membrane</keyword>
<feature type="non-terminal residue" evidence="51">
    <location>
        <position position="889"/>
    </location>
</feature>
<comment type="catalytic activity">
    <reaction evidence="36">
        <text>1-hexadecanoyl-2-(5Z,8Z,11Z,14Z-eicosatetraenoyl)-sn-glycero-3-phosphocholine + H2O = 1-hexadecanoyl-sn-glycero-3-phosphocholine + (5Z,8Z,11Z,14Z)-eicosatetraenoate + H(+)</text>
        <dbReference type="Rhea" id="RHEA:40427"/>
        <dbReference type="ChEBI" id="CHEBI:15377"/>
        <dbReference type="ChEBI" id="CHEBI:15378"/>
        <dbReference type="ChEBI" id="CHEBI:32395"/>
        <dbReference type="ChEBI" id="CHEBI:72998"/>
        <dbReference type="ChEBI" id="CHEBI:73003"/>
    </reaction>
    <physiologicalReaction direction="left-to-right" evidence="36">
        <dbReference type="Rhea" id="RHEA:40428"/>
    </physiologicalReaction>
</comment>
<dbReference type="Pfam" id="PF01735">
    <property type="entry name" value="PLA2_B"/>
    <property type="match status" value="1"/>
</dbReference>
<evidence type="ECO:0000256" key="15">
    <source>
        <dbReference type="ARBA" id="ARBA00022801"/>
    </source>
</evidence>
<comment type="pathway">
    <text evidence="28">Lipid metabolism; arachidonate metabolism.</text>
</comment>
<evidence type="ECO:0000256" key="31">
    <source>
        <dbReference type="ARBA" id="ARBA00047381"/>
    </source>
</evidence>
<evidence type="ECO:0000256" key="28">
    <source>
        <dbReference type="ARBA" id="ARBA00037916"/>
    </source>
</evidence>
<feature type="compositionally biased region" description="Low complexity" evidence="48">
    <location>
        <begin position="31"/>
        <end position="43"/>
    </location>
</feature>
<evidence type="ECO:0000256" key="36">
    <source>
        <dbReference type="ARBA" id="ARBA00048373"/>
    </source>
</evidence>
<evidence type="ECO:0000313" key="51">
    <source>
        <dbReference type="EMBL" id="KAG8505328.1"/>
    </source>
</evidence>
<comment type="pathway">
    <text evidence="24">Phospholipid metabolism.</text>
</comment>
<evidence type="ECO:0000256" key="8">
    <source>
        <dbReference type="ARBA" id="ARBA00022501"/>
    </source>
</evidence>
<comment type="cofactor">
    <cofactor evidence="1">
        <name>Ca(2+)</name>
        <dbReference type="ChEBI" id="CHEBI:29108"/>
    </cofactor>
</comment>
<dbReference type="InterPro" id="IPR002642">
    <property type="entry name" value="LysoPLipase_cat_dom"/>
</dbReference>
<evidence type="ECO:0000256" key="20">
    <source>
        <dbReference type="ARBA" id="ARBA00023160"/>
    </source>
</evidence>
<evidence type="ECO:0000256" key="42">
    <source>
        <dbReference type="ARBA" id="ARBA00049162"/>
    </source>
</evidence>
<evidence type="ECO:0000256" key="17">
    <source>
        <dbReference type="ARBA" id="ARBA00022963"/>
    </source>
</evidence>
<evidence type="ECO:0000256" key="37">
    <source>
        <dbReference type="ARBA" id="ARBA00048446"/>
    </source>
</evidence>
<comment type="catalytic activity">
    <reaction evidence="42">
        <text>1,2-di-(9Z-octadecenoyl)-sn-glycero-3-phospho-(1'-sn-glycerol) + H2O = 1-(9Z-octadecenoyl)-sn-glycero-3-phospho-(1'-sn-glycerol) + (9Z)-octadecenoate + H(+)</text>
        <dbReference type="Rhea" id="RHEA:41123"/>
        <dbReference type="ChEBI" id="CHEBI:15377"/>
        <dbReference type="ChEBI" id="CHEBI:15378"/>
        <dbReference type="ChEBI" id="CHEBI:30823"/>
        <dbReference type="ChEBI" id="CHEBI:72828"/>
        <dbReference type="ChEBI" id="CHEBI:75163"/>
    </reaction>
    <physiologicalReaction direction="left-to-right" evidence="42">
        <dbReference type="Rhea" id="RHEA:41124"/>
    </physiologicalReaction>
</comment>
<keyword evidence="8" id="KW-0644">Prostaglandin metabolism</keyword>
<comment type="pathway">
    <text evidence="29">Membrane lipid metabolism; glycerophospholipid metabolism.</text>
</comment>
<evidence type="ECO:0000256" key="12">
    <source>
        <dbReference type="ARBA" id="ARBA00022723"/>
    </source>
</evidence>
<dbReference type="SMART" id="SM00022">
    <property type="entry name" value="PLAc"/>
    <property type="match status" value="1"/>
</dbReference>
<dbReference type="GO" id="GO:0031982">
    <property type="term" value="C:vesicle"/>
    <property type="evidence" value="ECO:0007669"/>
    <property type="project" value="TreeGrafter"/>
</dbReference>
<dbReference type="InterPro" id="IPR041847">
    <property type="entry name" value="C2_cPLA2"/>
</dbReference>
<keyword evidence="52" id="KW-1185">Reference proteome</keyword>
<comment type="catalytic activity">
    <reaction evidence="31">
        <text>2-[(15R)-hydroxy-(5Z,8Z,11Z,13E)-eicosatetraenoyl]-sn-glycero-3-phosphocholine + H2O = (15R)-hydroxy-(5Z,8Z,11Z,13E)-eicosatetraenoate + sn-glycerol 3-phosphocholine + H(+)</text>
        <dbReference type="Rhea" id="RHEA:53696"/>
        <dbReference type="ChEBI" id="CHEBI:15377"/>
        <dbReference type="ChEBI" id="CHEBI:15378"/>
        <dbReference type="ChEBI" id="CHEBI:16870"/>
        <dbReference type="ChEBI" id="CHEBI:78837"/>
        <dbReference type="ChEBI" id="CHEBI:137583"/>
    </reaction>
    <physiologicalReaction direction="left-to-right" evidence="31">
        <dbReference type="Rhea" id="RHEA:53697"/>
    </physiologicalReaction>
</comment>
<evidence type="ECO:0000256" key="35">
    <source>
        <dbReference type="ARBA" id="ARBA00048330"/>
    </source>
</evidence>
<dbReference type="FunFam" id="3.40.1090.10:FF:000002">
    <property type="entry name" value="Phospholipase A2"/>
    <property type="match status" value="1"/>
</dbReference>
<evidence type="ECO:0000256" key="5">
    <source>
        <dbReference type="ARBA" id="ARBA00004716"/>
    </source>
</evidence>
<evidence type="ECO:0000256" key="41">
    <source>
        <dbReference type="ARBA" id="ARBA00048903"/>
    </source>
</evidence>
<comment type="catalytic activity">
    <reaction evidence="40">
        <text>1,2-di-(5Z,8Z,11Z,14Z-eicosatetraenoyl)-sn-glycero-3-phosphocholine + H2O = 1-(5Z,8Z,11Z,14Z-eicosatetraenoyl)-sn-glycero-3-phosphocholine + (5Z,8Z,11Z,14Z)-eicosatetraenoate + H(+)</text>
        <dbReference type="Rhea" id="RHEA:41075"/>
        <dbReference type="ChEBI" id="CHEBI:15377"/>
        <dbReference type="ChEBI" id="CHEBI:15378"/>
        <dbReference type="ChEBI" id="CHEBI:32395"/>
        <dbReference type="ChEBI" id="CHEBI:60657"/>
        <dbReference type="ChEBI" id="CHEBI:74344"/>
    </reaction>
    <physiologicalReaction direction="left-to-right" evidence="40">
        <dbReference type="Rhea" id="RHEA:41076"/>
    </physiologicalReaction>
</comment>
<dbReference type="AlphaFoldDB" id="A0A8J6DGD2"/>
<evidence type="ECO:0000256" key="24">
    <source>
        <dbReference type="ARBA" id="ARBA00025707"/>
    </source>
</evidence>
<evidence type="ECO:0000256" key="39">
    <source>
        <dbReference type="ARBA" id="ARBA00048533"/>
    </source>
</evidence>
<keyword evidence="20" id="KW-0276">Fatty acid metabolism</keyword>
<comment type="catalytic activity">
    <reaction evidence="35">
        <text>2-(prostaglandin E2)-sn-glycero-3-phosphoethanolamine + H2O = sn-glycero-3-phosphoethanolamine + prostaglandin E2 + H(+)</text>
        <dbReference type="Rhea" id="RHEA:53704"/>
        <dbReference type="ChEBI" id="CHEBI:15377"/>
        <dbReference type="ChEBI" id="CHEBI:15378"/>
        <dbReference type="ChEBI" id="CHEBI:137581"/>
        <dbReference type="ChEBI" id="CHEBI:143890"/>
        <dbReference type="ChEBI" id="CHEBI:606564"/>
    </reaction>
    <physiologicalReaction direction="left-to-right" evidence="35">
        <dbReference type="Rhea" id="RHEA:53705"/>
    </physiologicalReaction>
</comment>
<gene>
    <name evidence="51" type="ORF">J0S82_001132</name>
</gene>
<keyword evidence="11" id="KW-0595">Phospholipid degradation</keyword>
<dbReference type="GO" id="GO:0005544">
    <property type="term" value="F:calcium-dependent phospholipid binding"/>
    <property type="evidence" value="ECO:0007669"/>
    <property type="project" value="TreeGrafter"/>
</dbReference>
<dbReference type="Pfam" id="PF00168">
    <property type="entry name" value="C2"/>
    <property type="match status" value="1"/>
</dbReference>
<evidence type="ECO:0000256" key="13">
    <source>
        <dbReference type="ARBA" id="ARBA00022751"/>
    </source>
</evidence>
<evidence type="ECO:0000256" key="21">
    <source>
        <dbReference type="ARBA" id="ARBA00023264"/>
    </source>
</evidence>
<protein>
    <recommendedName>
        <fullName evidence="6 47">Phospholipase A2</fullName>
        <ecNumber evidence="6 47">3.1.1.4</ecNumber>
    </recommendedName>
</protein>
<evidence type="ECO:0000256" key="38">
    <source>
        <dbReference type="ARBA" id="ARBA00048454"/>
    </source>
</evidence>
<sequence>ESRVALGSRQHFLPGTGLPGHAPDALAKVAGWQGAAPPGGSAAAEEREEGTSVQAMEGKVPDFPWELGAGGVVGAQSPETHPYYDLQVKVLKAKNIQGADVLSKADCYVQLCLPTASPSPAKTRTVANCSDPEWNETFSYQIHDAVKNVLDLTLCDKDILISDQLSQLQFDLRGLKPGQPHRHTFQLNQQDSQELQVEFLLEKSQRPASEVITNGVLVAQPTLRIQGTLGGDRTASHRGYGSRHIRLAVPGAYEKPQVLPLQPPKEASLSPTFCFHVNPVLRPRLDVELGEKLQVLQGGPSVELEAQTDKLGEGGILLSTLPLGQEQQCVVTLGKGQEVTLSVKAEMSSKDLDLRLGFDLCDGEREFLDKRKHVVSKALQHALGLSQEPNSRQVPVVAVLGSGGGTRAMSSLYGSLAGLQELGFLDAVTYLSGVSGSTWCISTLYKDPAWSEAALQGPIERAQARVCSSKKGAVSPEWLQYYAQELGIRESSGHSVSVIDLWGLLIEYILYQEENPAKLSDQQEAVSRGRNPYPIYSGVNVRTNVSGEEFAEWCEFTPHEVGFPKYGAYIPTELFGSEFFMGRLLQRRPEPRICYLQGMWGSAFAASLDEIFLKTGGSGLGFLDGHRGSINITDSCEKLQLHDPSRLQTRLFTPQGPFSQAVVDLFTIRFTYAKNCNFTQGLCLHKDYLTSREFVAEKEAHLDACPNRLTPMLESLCLVDGGFAINSPFPLSLRPQREVDLILSFDYSLEAPFEVLQKTEKYCLDRGIPFPKIEVRPEDLEEPRECYLFAKAEDPCSPIVLHFPLVNRTFRTHLAPGVERQTSEEKAFGDFAINGPDTPYGMTNFTYEPKAFERLVELSKYNVLNNAETVRRALQLALDRRQVGARAGR</sequence>
<dbReference type="Proteomes" id="UP000700334">
    <property type="component" value="Unassembled WGS sequence"/>
</dbReference>
<evidence type="ECO:0000256" key="19">
    <source>
        <dbReference type="ARBA" id="ARBA00023136"/>
    </source>
</evidence>
<evidence type="ECO:0000259" key="49">
    <source>
        <dbReference type="PROSITE" id="PS50004"/>
    </source>
</evidence>
<keyword evidence="7 47" id="KW-0963">Cytoplasm</keyword>
<keyword evidence="10" id="KW-0643">Prostaglandin biosynthesis</keyword>
<comment type="catalytic activity">
    <reaction evidence="43">
        <text>1-octadecanoyl-2-(5Z,8Z,11Z,14Z-eicosatetraenoyl)-sn-glycero-3-phosphocholine + H2O = 1-octadecanoyl-sn-glycero-3-phosphocholine + (5Z,8Z,11Z,14Z)-eicosatetraenoate + H(+)</text>
        <dbReference type="Rhea" id="RHEA:40519"/>
        <dbReference type="ChEBI" id="CHEBI:15377"/>
        <dbReference type="ChEBI" id="CHEBI:15378"/>
        <dbReference type="ChEBI" id="CHEBI:32395"/>
        <dbReference type="ChEBI" id="CHEBI:73858"/>
        <dbReference type="ChEBI" id="CHEBI:74965"/>
    </reaction>
    <physiologicalReaction direction="left-to-right" evidence="43">
        <dbReference type="Rhea" id="RHEA:40520"/>
    </physiologicalReaction>
</comment>
<evidence type="ECO:0000256" key="22">
    <source>
        <dbReference type="ARBA" id="ARBA00023408"/>
    </source>
</evidence>
<evidence type="ECO:0000256" key="48">
    <source>
        <dbReference type="SAM" id="MobiDB-lite"/>
    </source>
</evidence>
<dbReference type="SUPFAM" id="SSF52151">
    <property type="entry name" value="FabD/lysophospholipase-like"/>
    <property type="match status" value="1"/>
</dbReference>
<keyword evidence="17 46" id="KW-0442">Lipid degradation</keyword>
<dbReference type="GO" id="GO:0004622">
    <property type="term" value="F:phosphatidylcholine lysophospholipase activity"/>
    <property type="evidence" value="ECO:0007669"/>
    <property type="project" value="UniProtKB-EC"/>
</dbReference>
<comment type="catalytic activity">
    <reaction evidence="39">
        <text>2-[(15S)-hydroxy-(5Z,8Z,11Z,13E)-eicosatetraenoyl]-sn-glycero-3-phosphocholine + H2O = (15S)-hydroxy-(5Z,8Z,11Z,13E)-eicosatetraenoate + sn-glycerol 3-phosphocholine + H(+)</text>
        <dbReference type="Rhea" id="RHEA:53700"/>
        <dbReference type="ChEBI" id="CHEBI:15377"/>
        <dbReference type="ChEBI" id="CHEBI:15378"/>
        <dbReference type="ChEBI" id="CHEBI:16870"/>
        <dbReference type="ChEBI" id="CHEBI:57409"/>
        <dbReference type="ChEBI" id="CHEBI:137584"/>
    </reaction>
    <physiologicalReaction direction="left-to-right" evidence="39">
        <dbReference type="Rhea" id="RHEA:53701"/>
    </physiologicalReaction>
</comment>
<comment type="subunit">
    <text evidence="30">Interacts with KAT5.</text>
</comment>
<evidence type="ECO:0000256" key="6">
    <source>
        <dbReference type="ARBA" id="ARBA00013278"/>
    </source>
</evidence>
<keyword evidence="18 46" id="KW-0443">Lipid metabolism</keyword>
<dbReference type="PROSITE" id="PS51210">
    <property type="entry name" value="PLA2C"/>
    <property type="match status" value="1"/>
</dbReference>
<keyword evidence="20" id="KW-0275">Fatty acid biosynthesis</keyword>
<comment type="catalytic activity">
    <reaction evidence="41">
        <text>1-O-hexadecyl-2-(5Z,8Z,11Z,14Z)-eicosatetraenoyl-sn-glycero-3-phosphocholine + H2O = 1-O-hexadecyl-sn-glycero-3-phosphocholine + (5Z,8Z,11Z,14Z)-eicosatetraenoate + H(+)</text>
        <dbReference type="Rhea" id="RHEA:41067"/>
        <dbReference type="ChEBI" id="CHEBI:15377"/>
        <dbReference type="ChEBI" id="CHEBI:15378"/>
        <dbReference type="ChEBI" id="CHEBI:32395"/>
        <dbReference type="ChEBI" id="CHEBI:55430"/>
        <dbReference type="ChEBI" id="CHEBI:64496"/>
    </reaction>
    <physiologicalReaction direction="left-to-right" evidence="41">
        <dbReference type="Rhea" id="RHEA:41068"/>
    </physiologicalReaction>
</comment>
<evidence type="ECO:0000256" key="45">
    <source>
        <dbReference type="ARBA" id="ARBA00049508"/>
    </source>
</evidence>
<evidence type="ECO:0000256" key="16">
    <source>
        <dbReference type="ARBA" id="ARBA00022837"/>
    </source>
</evidence>
<keyword evidence="14" id="KW-0319">Glycerol metabolism</keyword>
<proteinExistence type="predicted"/>
<keyword evidence="9" id="KW-0444">Lipid biosynthesis</keyword>
<dbReference type="CDD" id="cd04036">
    <property type="entry name" value="C2_cPLA2"/>
    <property type="match status" value="1"/>
</dbReference>
<evidence type="ECO:0000256" key="29">
    <source>
        <dbReference type="ARBA" id="ARBA00037925"/>
    </source>
</evidence>
<feature type="domain" description="PLA2c" evidence="50">
    <location>
        <begin position="346"/>
        <end position="889"/>
    </location>
</feature>
<evidence type="ECO:0000256" key="40">
    <source>
        <dbReference type="ARBA" id="ARBA00048849"/>
    </source>
</evidence>
<evidence type="ECO:0000256" key="47">
    <source>
        <dbReference type="RuleBase" id="RU362102"/>
    </source>
</evidence>
<evidence type="ECO:0000256" key="4">
    <source>
        <dbReference type="ARBA" id="ARBA00004702"/>
    </source>
</evidence>
<dbReference type="PROSITE" id="PS50004">
    <property type="entry name" value="C2"/>
    <property type="match status" value="1"/>
</dbReference>
<reference evidence="51" key="1">
    <citation type="journal article" date="2021" name="Evol. Appl.">
        <title>The genome of the Pyrenean desman and the effects of bottlenecks and inbreeding on the genomic landscape of an endangered species.</title>
        <authorList>
            <person name="Escoda L."/>
            <person name="Castresana J."/>
        </authorList>
    </citation>
    <scope>NUCLEOTIDE SEQUENCE</scope>
    <source>
        <strain evidence="51">IBE-C5619</strain>
    </source>
</reference>
<comment type="catalytic activity">
    <reaction evidence="44">
        <text>1-(5Z,8Z,11Z,14Z-eicosatetraenoyl)-2-O-hexadecyl-sn-glycero-3-phosphocholine + H2O = 2-O-hexadecyl-sn-glycero-3-phosphocholine + (5Z,8Z,11Z,14Z)-eicosatetraenoate + H(+)</text>
        <dbReference type="Rhea" id="RHEA:41271"/>
        <dbReference type="ChEBI" id="CHEBI:15377"/>
        <dbReference type="ChEBI" id="CHEBI:15378"/>
        <dbReference type="ChEBI" id="CHEBI:32395"/>
        <dbReference type="ChEBI" id="CHEBI:77695"/>
        <dbReference type="ChEBI" id="CHEBI:77696"/>
    </reaction>
    <physiologicalReaction direction="left-to-right" evidence="44">
        <dbReference type="Rhea" id="RHEA:41272"/>
    </physiologicalReaction>
</comment>
<feature type="region of interest" description="Disordered" evidence="48">
    <location>
        <begin position="31"/>
        <end position="51"/>
    </location>
</feature>
<comment type="catalytic activity">
    <reaction evidence="26">
        <text>1-octadecanoyl-2-(9Z,12Z,15Z-octadecatrienoyl)-sn-glycero-3-phosphocholine + H2O = (9Z,12Z,15Z)-octadecatrienoate + 1-octadecanoyl-sn-glycero-3-phosphocholine + H(+)</text>
        <dbReference type="Rhea" id="RHEA:41307"/>
        <dbReference type="ChEBI" id="CHEBI:15377"/>
        <dbReference type="ChEBI" id="CHEBI:15378"/>
        <dbReference type="ChEBI" id="CHEBI:32387"/>
        <dbReference type="ChEBI" id="CHEBI:73858"/>
        <dbReference type="ChEBI" id="CHEBI:78022"/>
    </reaction>
    <physiologicalReaction direction="left-to-right" evidence="26">
        <dbReference type="Rhea" id="RHEA:41308"/>
    </physiologicalReaction>
</comment>
<evidence type="ECO:0000256" key="34">
    <source>
        <dbReference type="ARBA" id="ARBA00048087"/>
    </source>
</evidence>
<evidence type="ECO:0000256" key="10">
    <source>
        <dbReference type="ARBA" id="ARBA00022585"/>
    </source>
</evidence>
<keyword evidence="21" id="KW-1208">Phospholipid metabolism</keyword>
<comment type="catalytic activity">
    <reaction evidence="45">
        <text>2-(prostaglandin E2)-sn-glycero-3-phosphocholine + H2O = prostaglandin E2 + sn-glycerol 3-phosphocholine + H(+)</text>
        <dbReference type="Rhea" id="RHEA:53692"/>
        <dbReference type="ChEBI" id="CHEBI:15377"/>
        <dbReference type="ChEBI" id="CHEBI:15378"/>
        <dbReference type="ChEBI" id="CHEBI:16870"/>
        <dbReference type="ChEBI" id="CHEBI:137585"/>
        <dbReference type="ChEBI" id="CHEBI:606564"/>
    </reaction>
    <physiologicalReaction direction="left-to-right" evidence="45">
        <dbReference type="Rhea" id="RHEA:53693"/>
    </physiologicalReaction>
</comment>
<keyword evidence="12 47" id="KW-0479">Metal-binding</keyword>
<comment type="catalytic activity">
    <reaction evidence="22">
        <text>1-hexadecanoyl-2-(9Z,12Z-octadecadienoyl)-sn-glycero-3-phosphocholine + H2O = (9Z,12Z)-octadecadienoate + 1-hexadecanoyl-sn-glycero-3-phosphocholine + H(+)</text>
        <dbReference type="Rhea" id="RHEA:40811"/>
        <dbReference type="ChEBI" id="CHEBI:15377"/>
        <dbReference type="ChEBI" id="CHEBI:15378"/>
        <dbReference type="ChEBI" id="CHEBI:30245"/>
        <dbReference type="ChEBI" id="CHEBI:72998"/>
        <dbReference type="ChEBI" id="CHEBI:73002"/>
    </reaction>
    <physiologicalReaction direction="left-to-right" evidence="22">
        <dbReference type="Rhea" id="RHEA:40812"/>
    </physiologicalReaction>
</comment>
<evidence type="ECO:0000256" key="9">
    <source>
        <dbReference type="ARBA" id="ARBA00022516"/>
    </source>
</evidence>
<comment type="catalytic activity">
    <reaction evidence="34">
        <text>2-[(11R)-hydroxy-(5Z,8Z,12E,14Z)-eicosatetraenoyl]-sn-glycero-3-phosphocholine + H2O = (11R)-hydroxy-(5Z,8Z,12E,14Z)-eicosatetraenoate + sn-glycerol 3-phosphocholine + H(+)</text>
        <dbReference type="Rhea" id="RHEA:53688"/>
        <dbReference type="ChEBI" id="CHEBI:15377"/>
        <dbReference type="ChEBI" id="CHEBI:15378"/>
        <dbReference type="ChEBI" id="CHEBI:16870"/>
        <dbReference type="ChEBI" id="CHEBI:78836"/>
        <dbReference type="ChEBI" id="CHEBI:137582"/>
    </reaction>
    <physiologicalReaction direction="left-to-right" evidence="34">
        <dbReference type="Rhea" id="RHEA:53689"/>
    </physiologicalReaction>
</comment>
<evidence type="ECO:0000256" key="26">
    <source>
        <dbReference type="ARBA" id="ARBA00036797"/>
    </source>
</evidence>
<evidence type="ECO:0000256" key="3">
    <source>
        <dbReference type="ARBA" id="ARBA00004514"/>
    </source>
</evidence>
<dbReference type="GO" id="GO:0005509">
    <property type="term" value="F:calcium ion binding"/>
    <property type="evidence" value="ECO:0007669"/>
    <property type="project" value="InterPro"/>
</dbReference>
<comment type="catalytic activity">
    <reaction evidence="23">
        <text>a 1,2-diacyl-sn-glycero-3-phosphocholine + H2O = a 1-acyl-sn-glycero-3-phosphocholine + a fatty acid + H(+)</text>
        <dbReference type="Rhea" id="RHEA:15801"/>
        <dbReference type="ChEBI" id="CHEBI:15377"/>
        <dbReference type="ChEBI" id="CHEBI:15378"/>
        <dbReference type="ChEBI" id="CHEBI:28868"/>
        <dbReference type="ChEBI" id="CHEBI:57643"/>
        <dbReference type="ChEBI" id="CHEBI:58168"/>
        <dbReference type="EC" id="3.1.1.4"/>
    </reaction>
    <physiologicalReaction direction="left-to-right" evidence="23">
        <dbReference type="Rhea" id="RHEA:15802"/>
    </physiologicalReaction>
</comment>
<keyword evidence="16 47" id="KW-0106">Calcium</keyword>
<comment type="pathway">
    <text evidence="4">Lipid metabolism; prostaglandin biosynthesis.</text>
</comment>
<evidence type="ECO:0000313" key="52">
    <source>
        <dbReference type="Proteomes" id="UP000700334"/>
    </source>
</evidence>
<dbReference type="InterPro" id="IPR000008">
    <property type="entry name" value="C2_dom"/>
</dbReference>
<dbReference type="InterPro" id="IPR016035">
    <property type="entry name" value="Acyl_Trfase/lysoPLipase"/>
</dbReference>
<evidence type="ECO:0000256" key="23">
    <source>
        <dbReference type="ARBA" id="ARBA00023422"/>
    </source>
</evidence>
<dbReference type="EMBL" id="JAGFMF010012266">
    <property type="protein sequence ID" value="KAG8505328.1"/>
    <property type="molecule type" value="Genomic_DNA"/>
</dbReference>
<dbReference type="PANTHER" id="PTHR10728">
    <property type="entry name" value="CYTOSOLIC PHOSPHOLIPASE A2"/>
    <property type="match status" value="1"/>
</dbReference>
<dbReference type="FunFam" id="2.60.40.150:FF:000030">
    <property type="entry name" value="Phospholipase A2"/>
    <property type="match status" value="1"/>
</dbReference>
<comment type="subcellular location">
    <subcellularLocation>
        <location evidence="3">Cytoplasm</location>
        <location evidence="3">Cytosol</location>
    </subcellularLocation>
    <subcellularLocation>
        <location evidence="2">Membrane</location>
        <topology evidence="2">Peripheral membrane protein</topology>
    </subcellularLocation>
</comment>
<dbReference type="GO" id="GO:0019370">
    <property type="term" value="P:leukotriene biosynthetic process"/>
    <property type="evidence" value="ECO:0007669"/>
    <property type="project" value="UniProtKB-KW"/>
</dbReference>
<evidence type="ECO:0000256" key="14">
    <source>
        <dbReference type="ARBA" id="ARBA00022798"/>
    </source>
</evidence>
<dbReference type="Gene3D" id="3.40.1090.10">
    <property type="entry name" value="Cytosolic phospholipase A2 catalytic domain"/>
    <property type="match status" value="1"/>
</dbReference>
<keyword evidence="15 46" id="KW-0378">Hydrolase</keyword>
<dbReference type="GO" id="GO:0032587">
    <property type="term" value="C:ruffle membrane"/>
    <property type="evidence" value="ECO:0007669"/>
    <property type="project" value="TreeGrafter"/>
</dbReference>
<evidence type="ECO:0000256" key="43">
    <source>
        <dbReference type="ARBA" id="ARBA00049468"/>
    </source>
</evidence>
<dbReference type="GO" id="GO:0046475">
    <property type="term" value="P:glycerophospholipid catabolic process"/>
    <property type="evidence" value="ECO:0007669"/>
    <property type="project" value="TreeGrafter"/>
</dbReference>
<comment type="catalytic activity">
    <reaction evidence="27">
        <text>1-octadecanoyl-2-(9Z,12Z,15Z-octadecatrienoyl)-sn-glycero-3-phosphocholine + glycerol = 1-(9Z,12Z,15Z-octadecatrienoyl)-glycerol + 1-octadecanoyl-sn-glycero-3-phosphocholine</text>
        <dbReference type="Rhea" id="RHEA:41087"/>
        <dbReference type="ChEBI" id="CHEBI:17754"/>
        <dbReference type="ChEBI" id="CHEBI:73858"/>
        <dbReference type="ChEBI" id="CHEBI:75610"/>
        <dbReference type="ChEBI" id="CHEBI:78022"/>
    </reaction>
    <physiologicalReaction direction="left-to-right" evidence="27">
        <dbReference type="Rhea" id="RHEA:41088"/>
    </physiologicalReaction>
</comment>
<keyword evidence="13" id="KW-0434">Leukotriene biosynthesis</keyword>
<comment type="catalytic activity">
    <reaction evidence="37">
        <text>1-octadecanoyl-2-(5Z,8Z,11Z,14Z-eicosatetraenoyl)-sn-glycero-3-phosphate + H2O = 1-octadecanoyl-sn-glycero-3-phosphate + (5Z,8Z,11Z,14Z)-eicosatetraenoate + H(+)</text>
        <dbReference type="Rhea" id="RHEA:40451"/>
        <dbReference type="ChEBI" id="CHEBI:15377"/>
        <dbReference type="ChEBI" id="CHEBI:15378"/>
        <dbReference type="ChEBI" id="CHEBI:32395"/>
        <dbReference type="ChEBI" id="CHEBI:74565"/>
        <dbReference type="ChEBI" id="CHEBI:77091"/>
    </reaction>
    <physiologicalReaction direction="left-to-right" evidence="37">
        <dbReference type="Rhea" id="RHEA:40452"/>
    </physiologicalReaction>
</comment>
<evidence type="ECO:0000256" key="11">
    <source>
        <dbReference type="ARBA" id="ARBA00022668"/>
    </source>
</evidence>
<comment type="domain">
    <text evidence="47">The N-terminal C2 domain associates with lipid membranes upon calcium binding.</text>
</comment>
<dbReference type="GO" id="GO:0005829">
    <property type="term" value="C:cytosol"/>
    <property type="evidence" value="ECO:0007669"/>
    <property type="project" value="UniProtKB-SubCell"/>
</dbReference>
<dbReference type="GO" id="GO:0006071">
    <property type="term" value="P:glycerol metabolic process"/>
    <property type="evidence" value="ECO:0007669"/>
    <property type="project" value="UniProtKB-KW"/>
</dbReference>
<dbReference type="Pfam" id="PF18695">
    <property type="entry name" value="cPLA2_C2"/>
    <property type="match status" value="1"/>
</dbReference>
<dbReference type="Gene3D" id="2.60.40.150">
    <property type="entry name" value="C2 domain"/>
    <property type="match status" value="1"/>
</dbReference>
<name>A0A8J6DGD2_GALPY</name>
<evidence type="ECO:0000256" key="2">
    <source>
        <dbReference type="ARBA" id="ARBA00004170"/>
    </source>
</evidence>
<dbReference type="InterPro" id="IPR040723">
    <property type="entry name" value="cPLA2_C2"/>
</dbReference>
<dbReference type="OrthoDB" id="419768at2759"/>
<comment type="catalytic activity">
    <reaction evidence="32">
        <text>1-(5Z,8Z,11Z,14Z-eicosatetraenoyl)-2-hexadecanoyl-sn-glycero-3-phosphocholine + H2O = 1-(5Z,8Z,11Z,14Z-eicosatetraenoyl)-sn-glycero-3-phosphocholine + hexadecanoate + H(+)</text>
        <dbReference type="Rhea" id="RHEA:41071"/>
        <dbReference type="ChEBI" id="CHEBI:7896"/>
        <dbReference type="ChEBI" id="CHEBI:15377"/>
        <dbReference type="ChEBI" id="CHEBI:15378"/>
        <dbReference type="ChEBI" id="CHEBI:74344"/>
        <dbReference type="ChEBI" id="CHEBI:77694"/>
    </reaction>
    <physiologicalReaction direction="left-to-right" evidence="32">
        <dbReference type="Rhea" id="RHEA:41072"/>
    </physiologicalReaction>
</comment>
<evidence type="ECO:0000259" key="50">
    <source>
        <dbReference type="PROSITE" id="PS51210"/>
    </source>
</evidence>
<evidence type="ECO:0000256" key="27">
    <source>
        <dbReference type="ARBA" id="ARBA00036898"/>
    </source>
</evidence>
<evidence type="ECO:0000256" key="46">
    <source>
        <dbReference type="PROSITE-ProRule" id="PRU00555"/>
    </source>
</evidence>
<dbReference type="SUPFAM" id="SSF49562">
    <property type="entry name" value="C2 domain (Calcium/lipid-binding domain, CaLB)"/>
    <property type="match status" value="1"/>
</dbReference>
<dbReference type="EC" id="3.1.1.4" evidence="6 47"/>
<comment type="pathway">
    <text evidence="5">Lipid metabolism; leukotriene B4 biosynthesis.</text>
</comment>
<dbReference type="SMART" id="SM00239">
    <property type="entry name" value="C2"/>
    <property type="match status" value="1"/>
</dbReference>